<dbReference type="EMBL" id="UGYZ01000002">
    <property type="protein sequence ID" value="SUJ02930.1"/>
    <property type="molecule type" value="Genomic_DNA"/>
</dbReference>
<name>A0A380BLW7_SPOPA</name>
<dbReference type="AlphaFoldDB" id="A0A380BLW7"/>
<dbReference type="Gene3D" id="2.40.50.1070">
    <property type="match status" value="1"/>
</dbReference>
<feature type="binding site" evidence="4">
    <location>
        <position position="339"/>
    </location>
    <ligand>
        <name>S-adenosyl-L-methionine</name>
        <dbReference type="ChEBI" id="CHEBI:59789"/>
    </ligand>
</feature>
<dbReference type="Gene3D" id="2.40.50.140">
    <property type="entry name" value="Nucleic acid-binding proteins"/>
    <property type="match status" value="1"/>
</dbReference>
<dbReference type="InterPro" id="IPR010280">
    <property type="entry name" value="U5_MeTrfase_fam"/>
</dbReference>
<dbReference type="InterPro" id="IPR012340">
    <property type="entry name" value="NA-bd_OB-fold"/>
</dbReference>
<evidence type="ECO:0000256" key="4">
    <source>
        <dbReference type="PROSITE-ProRule" id="PRU01024"/>
    </source>
</evidence>
<evidence type="ECO:0000256" key="2">
    <source>
        <dbReference type="ARBA" id="ARBA00022679"/>
    </source>
</evidence>
<evidence type="ECO:0000313" key="6">
    <source>
        <dbReference type="EMBL" id="SUJ02930.1"/>
    </source>
</evidence>
<feature type="binding site" evidence="4">
    <location>
        <position position="387"/>
    </location>
    <ligand>
        <name>S-adenosyl-L-methionine</name>
        <dbReference type="ChEBI" id="CHEBI:59789"/>
    </ligand>
</feature>
<keyword evidence="1 4" id="KW-0489">Methyltransferase</keyword>
<reference evidence="6 7" key="1">
    <citation type="submission" date="2018-06" db="EMBL/GenBank/DDBJ databases">
        <authorList>
            <consortium name="Pathogen Informatics"/>
            <person name="Doyle S."/>
        </authorList>
    </citation>
    <scope>NUCLEOTIDE SEQUENCE [LARGE SCALE GENOMIC DNA]</scope>
    <source>
        <strain evidence="7">ATCC 11859 / DSM 33 / NCIB 8841 / NCTC 4822</strain>
    </source>
</reference>
<dbReference type="CDD" id="cd02440">
    <property type="entry name" value="AdoMet_MTases"/>
    <property type="match status" value="1"/>
</dbReference>
<evidence type="ECO:0000256" key="1">
    <source>
        <dbReference type="ARBA" id="ARBA00022603"/>
    </source>
</evidence>
<feature type="active site" evidence="5">
    <location>
        <position position="414"/>
    </location>
</feature>
<dbReference type="PROSITE" id="PS01230">
    <property type="entry name" value="TRMA_1"/>
    <property type="match status" value="1"/>
</dbReference>
<dbReference type="Gene3D" id="3.40.50.150">
    <property type="entry name" value="Vaccinia Virus protein VP39"/>
    <property type="match status" value="1"/>
</dbReference>
<dbReference type="Proteomes" id="UP000254519">
    <property type="component" value="Unassembled WGS sequence"/>
</dbReference>
<evidence type="ECO:0000313" key="7">
    <source>
        <dbReference type="Proteomes" id="UP000254519"/>
    </source>
</evidence>
<dbReference type="GO" id="GO:0070475">
    <property type="term" value="P:rRNA base methylation"/>
    <property type="evidence" value="ECO:0007669"/>
    <property type="project" value="TreeGrafter"/>
</dbReference>
<proteinExistence type="inferred from homology"/>
<evidence type="ECO:0000256" key="3">
    <source>
        <dbReference type="ARBA" id="ARBA00022691"/>
    </source>
</evidence>
<dbReference type="PROSITE" id="PS01231">
    <property type="entry name" value="TRMA_2"/>
    <property type="match status" value="1"/>
</dbReference>
<dbReference type="InterPro" id="IPR030390">
    <property type="entry name" value="MeTrfase_TrmA_AS"/>
</dbReference>
<protein>
    <submittedName>
        <fullName evidence="6">23S rRNA (Uracil-C(5))-methyltransferase RlmCD</fullName>
        <ecNumber evidence="6">2.1.1.189</ecNumber>
    </submittedName>
</protein>
<feature type="binding site" evidence="4">
    <location>
        <position position="289"/>
    </location>
    <ligand>
        <name>S-adenosyl-L-methionine</name>
        <dbReference type="ChEBI" id="CHEBI:59789"/>
    </ligand>
</feature>
<accession>A0A380BLW7</accession>
<gene>
    <name evidence="6" type="primary">rlmCD_1</name>
    <name evidence="6" type="ORF">NCTC4822_01331</name>
</gene>
<dbReference type="PANTHER" id="PTHR11061">
    <property type="entry name" value="RNA M5U METHYLTRANSFERASE"/>
    <property type="match status" value="1"/>
</dbReference>
<dbReference type="OrthoDB" id="9804590at2"/>
<keyword evidence="7" id="KW-1185">Reference proteome</keyword>
<keyword evidence="3 4" id="KW-0949">S-adenosyl-L-methionine</keyword>
<keyword evidence="2 4" id="KW-0808">Transferase</keyword>
<feature type="binding site" evidence="4">
    <location>
        <position position="318"/>
    </location>
    <ligand>
        <name>S-adenosyl-L-methionine</name>
        <dbReference type="ChEBI" id="CHEBI:59789"/>
    </ligand>
</feature>
<dbReference type="Pfam" id="PF05958">
    <property type="entry name" value="tRNA_U5-meth_tr"/>
    <property type="match status" value="1"/>
</dbReference>
<dbReference type="RefSeq" id="WP_115360707.1">
    <property type="nucleotide sequence ID" value="NZ_CP038012.1"/>
</dbReference>
<dbReference type="EC" id="2.1.1.189" evidence="6"/>
<dbReference type="InterPro" id="IPR029063">
    <property type="entry name" value="SAM-dependent_MTases_sf"/>
</dbReference>
<dbReference type="NCBIfam" id="TIGR00479">
    <property type="entry name" value="rumA"/>
    <property type="match status" value="1"/>
</dbReference>
<feature type="active site" description="Nucleophile" evidence="4">
    <location>
        <position position="414"/>
    </location>
</feature>
<sequence length="457" mass="52092">MIGKRFKVKVDHFDNRGVGESVTMRKTKRGNESRLHLMIPYAIPGEEVEVTVEHAIRRKWQTSVDQFVQTHPDRVEARCPHFEKCGGCSWQHLSYEGQLRQKTTAVKGYLEKEGFDAALVEETIGMENPWTYRNKMEFTFAPDGSLGLHEKGNYLNVIPLETCYIMKPEMKEAVLEVADWVKAHELTGYNKETVEGLLRFVMVRQSFVTGEIMLAIFATAGPDEVAGIQDLVSRIETKFPNVKSLLWLENRDLADRSQAEETHLLHGRDFIYDEIMGYQFRLWFDTFFQPNPVQAEQLIELAIEMGEPKETEYMIDLFCGVGTFSLPFASRVKELAGIELVEASIASAKRNASDNNVDNTSFLAKDARHGIDEVLQEFGNPELLLLDPPRSGAGGKVMRRIGRAQPERIVYVSCNPETFAEDIVHLKEFGYELKKVQPVDMFPQTYHVECCALLKKI</sequence>
<dbReference type="InterPro" id="IPR030391">
    <property type="entry name" value="MeTrfase_TrmA_CS"/>
</dbReference>
<dbReference type="PROSITE" id="PS51687">
    <property type="entry name" value="SAM_MT_RNA_M5U"/>
    <property type="match status" value="1"/>
</dbReference>
<organism evidence="6 7">
    <name type="scientific">Sporosarcina pasteurii</name>
    <name type="common">Bacillus pasteurii</name>
    <dbReference type="NCBI Taxonomy" id="1474"/>
    <lineage>
        <taxon>Bacteria</taxon>
        <taxon>Bacillati</taxon>
        <taxon>Bacillota</taxon>
        <taxon>Bacilli</taxon>
        <taxon>Bacillales</taxon>
        <taxon>Caryophanaceae</taxon>
        <taxon>Sporosarcina</taxon>
    </lineage>
</organism>
<dbReference type="GO" id="GO:0070041">
    <property type="term" value="F:rRNA (uridine-C5-)-methyltransferase activity"/>
    <property type="evidence" value="ECO:0007669"/>
    <property type="project" value="TreeGrafter"/>
</dbReference>
<comment type="similarity">
    <text evidence="4">Belongs to the class I-like SAM-binding methyltransferase superfamily. RNA M5U methyltransferase family.</text>
</comment>
<dbReference type="PANTHER" id="PTHR11061:SF30">
    <property type="entry name" value="TRNA (URACIL(54)-C(5))-METHYLTRANSFERASE"/>
    <property type="match status" value="1"/>
</dbReference>
<dbReference type="SUPFAM" id="SSF53335">
    <property type="entry name" value="S-adenosyl-L-methionine-dependent methyltransferases"/>
    <property type="match status" value="1"/>
</dbReference>
<evidence type="ECO:0000256" key="5">
    <source>
        <dbReference type="PROSITE-ProRule" id="PRU10015"/>
    </source>
</evidence>
<dbReference type="FunFam" id="3.40.50.150:FF:000009">
    <property type="entry name" value="23S rRNA (Uracil(1939)-C(5))-methyltransferase RlmD"/>
    <property type="match status" value="1"/>
</dbReference>